<protein>
    <recommendedName>
        <fullName evidence="1">Heterokaryon incompatibility domain-containing protein</fullName>
    </recommendedName>
</protein>
<evidence type="ECO:0000313" key="2">
    <source>
        <dbReference type="EMBL" id="ROW04143.1"/>
    </source>
</evidence>
<dbReference type="Pfam" id="PF06985">
    <property type="entry name" value="HET"/>
    <property type="match status" value="1"/>
</dbReference>
<comment type="caution">
    <text evidence="2">The sequence shown here is derived from an EMBL/GenBank/DDBJ whole genome shotgun (WGS) entry which is preliminary data.</text>
</comment>
<reference evidence="2 3" key="1">
    <citation type="submission" date="2015-09" db="EMBL/GenBank/DDBJ databases">
        <title>Host preference determinants of Valsa canker pathogens revealed by comparative genomics.</title>
        <authorList>
            <person name="Yin Z."/>
            <person name="Huang L."/>
        </authorList>
    </citation>
    <scope>NUCLEOTIDE SEQUENCE [LARGE SCALE GENOMIC DNA]</scope>
    <source>
        <strain evidence="2 3">YSFL</strain>
    </source>
</reference>
<dbReference type="InterPro" id="IPR052895">
    <property type="entry name" value="HetReg/Transcr_Mod"/>
</dbReference>
<evidence type="ECO:0000313" key="3">
    <source>
        <dbReference type="Proteomes" id="UP000284375"/>
    </source>
</evidence>
<gene>
    <name evidence="2" type="ORF">VSDG_00953</name>
</gene>
<feature type="domain" description="Heterokaryon incompatibility" evidence="1">
    <location>
        <begin position="154"/>
        <end position="288"/>
    </location>
</feature>
<dbReference type="AlphaFoldDB" id="A0A423WLQ3"/>
<dbReference type="PANTHER" id="PTHR24148">
    <property type="entry name" value="ANKYRIN REPEAT DOMAIN-CONTAINING PROTEIN 39 HOMOLOG-RELATED"/>
    <property type="match status" value="1"/>
</dbReference>
<dbReference type="EMBL" id="LJZO01000002">
    <property type="protein sequence ID" value="ROW04143.1"/>
    <property type="molecule type" value="Genomic_DNA"/>
</dbReference>
<sequence>MATAQSDAVQAKPIPFPPLRPNTSEIHLLEIQPARDALNDTFACRLVNVQLTKDLEFIGLSALVGDPTVTEDIRINNRKVSVPANVGQALRHVRAVFRPYSPPRSSHSSADTHDQDGQLIHSREAPARAAKPAPRWLVSLMRGARSILPDPRHQTRHAGTECLRLWTESLCINSRDPHESSHRRETVATVYNSAKMVVGWLGLKDSSSEVVIGTIHTIDAAMPRQFGSPVDREQHPEHYAPQYVWMKDLMHLWTLPPGLQTLEEWPTYAAMHAFMSRPYFQRDWILNEIALARFPAFLLGDTILSWKQVLRMNRATEELVDHGASVFPEEFRKALNFFPLGTVYTLLADLEKRQAAEGDVDDTASSAASTRSIP</sequence>
<organism evidence="2 3">
    <name type="scientific">Cytospora chrysosperma</name>
    <name type="common">Cytospora canker fungus</name>
    <name type="synonym">Sphaeria chrysosperma</name>
    <dbReference type="NCBI Taxonomy" id="252740"/>
    <lineage>
        <taxon>Eukaryota</taxon>
        <taxon>Fungi</taxon>
        <taxon>Dikarya</taxon>
        <taxon>Ascomycota</taxon>
        <taxon>Pezizomycotina</taxon>
        <taxon>Sordariomycetes</taxon>
        <taxon>Sordariomycetidae</taxon>
        <taxon>Diaporthales</taxon>
        <taxon>Cytosporaceae</taxon>
        <taxon>Cytospora</taxon>
    </lineage>
</organism>
<dbReference type="OrthoDB" id="5386682at2759"/>
<accession>A0A423WLQ3</accession>
<proteinExistence type="predicted"/>
<dbReference type="Proteomes" id="UP000284375">
    <property type="component" value="Unassembled WGS sequence"/>
</dbReference>
<keyword evidence="3" id="KW-1185">Reference proteome</keyword>
<evidence type="ECO:0000259" key="1">
    <source>
        <dbReference type="Pfam" id="PF06985"/>
    </source>
</evidence>
<name>A0A423WLQ3_CYTCH</name>
<dbReference type="PANTHER" id="PTHR24148:SF64">
    <property type="entry name" value="HETEROKARYON INCOMPATIBILITY DOMAIN-CONTAINING PROTEIN"/>
    <property type="match status" value="1"/>
</dbReference>
<dbReference type="InterPro" id="IPR010730">
    <property type="entry name" value="HET"/>
</dbReference>